<dbReference type="Proteomes" id="UP000256763">
    <property type="component" value="Unassembled WGS sequence"/>
</dbReference>
<gene>
    <name evidence="1" type="ORF">CAL65_17565</name>
</gene>
<dbReference type="PANTHER" id="PTHR42830">
    <property type="entry name" value="OSMOTICALLY INDUCIBLE FAMILY PROTEIN"/>
    <property type="match status" value="1"/>
</dbReference>
<proteinExistence type="predicted"/>
<dbReference type="InterPro" id="IPR052707">
    <property type="entry name" value="OsmC_Ohr_Peroxiredoxin"/>
</dbReference>
<dbReference type="Gene3D" id="3.30.300.20">
    <property type="match status" value="1"/>
</dbReference>
<dbReference type="Pfam" id="PF02566">
    <property type="entry name" value="OsmC"/>
    <property type="match status" value="1"/>
</dbReference>
<keyword evidence="2" id="KW-1185">Reference proteome</keyword>
<sequence length="144" mass="15724">MQGFPHQYQARALARLDGSVPVESTDLDTLETTAPPEFDGPAGYWSPETMLTGAVASCFVLSFRAVAQASKFHWEQLTVEVEAVLDQVDKVTRFTHFTVKPCLTVADGTDTERAKVLLEKAERVCLVNNSLSAEITLVPNVVIA</sequence>
<dbReference type="InterPro" id="IPR003718">
    <property type="entry name" value="OsmC/Ohr_fam"/>
</dbReference>
<name>A0A3E0WKH9_9GAMM</name>
<dbReference type="SUPFAM" id="SSF82784">
    <property type="entry name" value="OsmC-like"/>
    <property type="match status" value="1"/>
</dbReference>
<evidence type="ECO:0000313" key="1">
    <source>
        <dbReference type="EMBL" id="RFA33462.1"/>
    </source>
</evidence>
<evidence type="ECO:0000313" key="2">
    <source>
        <dbReference type="Proteomes" id="UP000256763"/>
    </source>
</evidence>
<reference evidence="2" key="1">
    <citation type="submission" date="2017-05" db="EMBL/GenBank/DDBJ databases">
        <authorList>
            <person name="Sharma S."/>
            <person name="Sidhu C."/>
            <person name="Pinnaka A.K."/>
        </authorList>
    </citation>
    <scope>NUCLEOTIDE SEQUENCE [LARGE SCALE GENOMIC DNA]</scope>
    <source>
        <strain evidence="2">AK93</strain>
    </source>
</reference>
<dbReference type="OrthoDB" id="9795405at2"/>
<dbReference type="InterPro" id="IPR036102">
    <property type="entry name" value="OsmC/Ohrsf"/>
</dbReference>
<organism evidence="1 2">
    <name type="scientific">Alkalilimnicola ehrlichii</name>
    <dbReference type="NCBI Taxonomy" id="351052"/>
    <lineage>
        <taxon>Bacteria</taxon>
        <taxon>Pseudomonadati</taxon>
        <taxon>Pseudomonadota</taxon>
        <taxon>Gammaproteobacteria</taxon>
        <taxon>Chromatiales</taxon>
        <taxon>Ectothiorhodospiraceae</taxon>
        <taxon>Alkalilimnicola</taxon>
    </lineage>
</organism>
<comment type="caution">
    <text evidence="1">The sequence shown here is derived from an EMBL/GenBank/DDBJ whole genome shotgun (WGS) entry which is preliminary data.</text>
</comment>
<dbReference type="PANTHER" id="PTHR42830:SF2">
    <property type="entry name" value="OSMC_OHR FAMILY PROTEIN"/>
    <property type="match status" value="1"/>
</dbReference>
<dbReference type="AlphaFoldDB" id="A0A3E0WKH9"/>
<protein>
    <submittedName>
        <fullName evidence="1">Osmotically inducible protein OsmC</fullName>
    </submittedName>
</protein>
<dbReference type="RefSeq" id="WP_116303424.1">
    <property type="nucleotide sequence ID" value="NZ_NFZV01000021.1"/>
</dbReference>
<accession>A0A3E0WKH9</accession>
<dbReference type="EMBL" id="NFZW01000021">
    <property type="protein sequence ID" value="RFA33462.1"/>
    <property type="molecule type" value="Genomic_DNA"/>
</dbReference>
<dbReference type="InterPro" id="IPR015946">
    <property type="entry name" value="KH_dom-like_a/b"/>
</dbReference>